<sequence length="167" mass="19042">MRSAVWLIVLVSTLSLQACGFHLRTAEHLDPSYAWQLETHHLSDISMRALKRQRALQGLPLAGQAGFKVNLSAENFQLRQVLYARNGGRDEYEASLSLTVAIDTPEGKVIQAPRVMTEISTYLRAEERLGRDQDLQNLRTQMTENLIQRILQRLDYLMREHPQGSKA</sequence>
<dbReference type="InterPro" id="IPR007485">
    <property type="entry name" value="LPS_assembly_LptE"/>
</dbReference>
<dbReference type="EMBL" id="FNYH01000001">
    <property type="protein sequence ID" value="SEI41198.1"/>
    <property type="molecule type" value="Genomic_DNA"/>
</dbReference>
<dbReference type="GO" id="GO:0001530">
    <property type="term" value="F:lipopolysaccharide binding"/>
    <property type="evidence" value="ECO:0007669"/>
    <property type="project" value="TreeGrafter"/>
</dbReference>
<keyword evidence="2" id="KW-0472">Membrane</keyword>
<dbReference type="PANTHER" id="PTHR38098:SF1">
    <property type="entry name" value="LPS-ASSEMBLY LIPOPROTEIN LPTE"/>
    <property type="match status" value="1"/>
</dbReference>
<keyword evidence="7" id="KW-1185">Reference proteome</keyword>
<dbReference type="OrthoDB" id="7349153at2"/>
<dbReference type="GO" id="GO:0043165">
    <property type="term" value="P:Gram-negative-bacterium-type cell outer membrane assembly"/>
    <property type="evidence" value="ECO:0007669"/>
    <property type="project" value="InterPro"/>
</dbReference>
<dbReference type="PANTHER" id="PTHR38098">
    <property type="entry name" value="LPS-ASSEMBLY LIPOPROTEIN LPTE"/>
    <property type="match status" value="1"/>
</dbReference>
<keyword evidence="3" id="KW-0564">Palmitate</keyword>
<dbReference type="GO" id="GO:1990351">
    <property type="term" value="C:transporter complex"/>
    <property type="evidence" value="ECO:0007669"/>
    <property type="project" value="TreeGrafter"/>
</dbReference>
<keyword evidence="4" id="KW-0998">Cell outer membrane</keyword>
<dbReference type="RefSeq" id="WP_093308233.1">
    <property type="nucleotide sequence ID" value="NZ_FNYH01000001.1"/>
</dbReference>
<dbReference type="Gene3D" id="3.30.160.150">
    <property type="entry name" value="Lipoprotein like domain"/>
    <property type="match status" value="1"/>
</dbReference>
<dbReference type="STRING" id="64971.SAMN05421831_101365"/>
<evidence type="ECO:0000256" key="1">
    <source>
        <dbReference type="ARBA" id="ARBA00022729"/>
    </source>
</evidence>
<evidence type="ECO:0000313" key="7">
    <source>
        <dbReference type="Proteomes" id="UP000242999"/>
    </source>
</evidence>
<evidence type="ECO:0000256" key="3">
    <source>
        <dbReference type="ARBA" id="ARBA00023139"/>
    </source>
</evidence>
<keyword evidence="5 6" id="KW-0449">Lipoprotein</keyword>
<gene>
    <name evidence="6" type="ORF">SAMN05421831_101365</name>
</gene>
<dbReference type="GO" id="GO:0015920">
    <property type="term" value="P:lipopolysaccharide transport"/>
    <property type="evidence" value="ECO:0007669"/>
    <property type="project" value="TreeGrafter"/>
</dbReference>
<dbReference type="GO" id="GO:0019867">
    <property type="term" value="C:outer membrane"/>
    <property type="evidence" value="ECO:0007669"/>
    <property type="project" value="InterPro"/>
</dbReference>
<evidence type="ECO:0000256" key="4">
    <source>
        <dbReference type="ARBA" id="ARBA00023237"/>
    </source>
</evidence>
<dbReference type="Proteomes" id="UP000242999">
    <property type="component" value="Unassembled WGS sequence"/>
</dbReference>
<organism evidence="6 7">
    <name type="scientific">Allopseudospirillum japonicum</name>
    <dbReference type="NCBI Taxonomy" id="64971"/>
    <lineage>
        <taxon>Bacteria</taxon>
        <taxon>Pseudomonadati</taxon>
        <taxon>Pseudomonadota</taxon>
        <taxon>Gammaproteobacteria</taxon>
        <taxon>Oceanospirillales</taxon>
        <taxon>Oceanospirillaceae</taxon>
        <taxon>Allopseudospirillum</taxon>
    </lineage>
</organism>
<proteinExistence type="predicted"/>
<dbReference type="AlphaFoldDB" id="A0A1H6QBR9"/>
<keyword evidence="1" id="KW-0732">Signal</keyword>
<accession>A0A1H6QBR9</accession>
<evidence type="ECO:0000256" key="5">
    <source>
        <dbReference type="ARBA" id="ARBA00023288"/>
    </source>
</evidence>
<name>A0A1H6QBR9_9GAMM</name>
<dbReference type="PROSITE" id="PS51257">
    <property type="entry name" value="PROKAR_LIPOPROTEIN"/>
    <property type="match status" value="1"/>
</dbReference>
<reference evidence="7" key="1">
    <citation type="submission" date="2016-10" db="EMBL/GenBank/DDBJ databases">
        <authorList>
            <person name="Varghese N."/>
            <person name="Submissions S."/>
        </authorList>
    </citation>
    <scope>NUCLEOTIDE SEQUENCE [LARGE SCALE GENOMIC DNA]</scope>
    <source>
        <strain evidence="7">DSM 7165</strain>
    </source>
</reference>
<protein>
    <submittedName>
        <fullName evidence="6">Outer membrane lipoprotein LptE/RlpB (LPS assembly)</fullName>
    </submittedName>
</protein>
<evidence type="ECO:0000256" key="2">
    <source>
        <dbReference type="ARBA" id="ARBA00023136"/>
    </source>
</evidence>
<evidence type="ECO:0000313" key="6">
    <source>
        <dbReference type="EMBL" id="SEI41198.1"/>
    </source>
</evidence>